<dbReference type="InterPro" id="IPR036291">
    <property type="entry name" value="NAD(P)-bd_dom_sf"/>
</dbReference>
<dbReference type="GO" id="GO:0005524">
    <property type="term" value="F:ATP binding"/>
    <property type="evidence" value="ECO:0007669"/>
    <property type="project" value="UniProtKB-KW"/>
</dbReference>
<dbReference type="PANTHER" id="PTHR23074:SF19">
    <property type="entry name" value="KATANIN P60 ATPASE-CONTAINING SUBUNIT A1"/>
    <property type="match status" value="1"/>
</dbReference>
<dbReference type="FunFam" id="3.40.50.300:FF:000159">
    <property type="entry name" value="Katanin p60 ATPase-containing subunit A1"/>
    <property type="match status" value="1"/>
</dbReference>
<dbReference type="GO" id="GO:0016887">
    <property type="term" value="F:ATP hydrolysis activity"/>
    <property type="evidence" value="ECO:0007669"/>
    <property type="project" value="InterPro"/>
</dbReference>
<dbReference type="SMART" id="SM00382">
    <property type="entry name" value="AAA"/>
    <property type="match status" value="1"/>
</dbReference>
<keyword evidence="3" id="KW-0732">Signal</keyword>
<evidence type="ECO:0000256" key="3">
    <source>
        <dbReference type="SAM" id="SignalP"/>
    </source>
</evidence>
<name>A0A9P1GSL9_9DINO</name>
<keyword evidence="7" id="KW-1185">Reference proteome</keyword>
<dbReference type="Pfam" id="PF00004">
    <property type="entry name" value="AAA"/>
    <property type="match status" value="1"/>
</dbReference>
<accession>A0A9P1GSL9</accession>
<dbReference type="InterPro" id="IPR001509">
    <property type="entry name" value="Epimerase_deHydtase"/>
</dbReference>
<dbReference type="OrthoDB" id="5334845at2759"/>
<dbReference type="InterPro" id="IPR025714">
    <property type="entry name" value="Methyltranfer_dom"/>
</dbReference>
<dbReference type="SUPFAM" id="SSF53335">
    <property type="entry name" value="S-adenosyl-L-methionine-dependent methyltransferases"/>
    <property type="match status" value="1"/>
</dbReference>
<sequence>MALARRSSVLTLWSTGLGLALLQAGRNLEALPDALRLCARLRAAQTDEDQVQLPWAEFFLGLADDRLTAAEKLGLGGLGGITGLPASLKSWMADLEWLEHQLLPCDSTPGQAFRMKKKKAEQVLGVQKVLQQHFRTSQVRRLVDLGCGAGALTRQLSQAILVPTVGLDRDPQQVRLATGLAGPSELLTFRCCDIQNASALRATLQPGDLVVGLHPCGSLGDYAIQALVGSKVKPGLLMVSCCLQGRAWAPVPNPRSSLSQLGQALNLSLPRLSLQRSNLWSRSSGHSAGATNRRGVLHTRLALRRLLQLRGRPIGGLFESTPSLRGLGRGSWEQQASRAMQREGLPAPTSRELRLSTQWASERLPRQRRLQLLSPLLGRLAELTVNFDRAMALQEAGYDVALSAAFAASSSPRNCAILAGGKTGAAEGGANRAIPERRGASNATQIPRRYVEDEAPKLVRQKTEKGKEIDTVDKNLVGRHVLDLNSRAGLPVGWMYNAPALQWAAIVQVCSGDSGGRCFGVAAGGKEVATAPTVYGVDNFWKYGTLSRGFEKHPRFHFFEGDAKDVAFLRKIVFDNKIEIFIAAAAIIGGISMFHKLAYFLLAENERITCAAFDVCVEAKQAGFLEKVVVISSSMVYECCESFPSKEADLKSCPPPQSTYGFQKLAREYFAKGAWEQHQLPYTIIRPFNAVGIGEQRAKTDAEVLSGNVKLAMSHVVPDLVQKILKGQKPLHILGAGNQKRHYTYAGDLARGIVKCIMDPRSRNQDFNISTAVGHTVLELAEVIWKRLNGPDVPFEYVSDEPFQHDVQMRVPCVQKAKEVLGIQCTTTLEEALEEVIPWIKDQDATSRVRPEGIAAAKKWRPGSARLAGRWTQLTDHGKIYLSKKEKNVFILEGTKASGFSGCCYGGSCEERRLLTEGLGHTLTAEVKSSPAEQTPDQQIFILLDCLSVTDLSSGCDFCALRLNFETREVRVECHKRNASVQTLFVQPNCAILRPQTYLAVLAEFSGDTMSLSLSGISMVKNLRVDRRAAGDHSVGLAVYGKTRCYVKRFRVAAASASAGDEPSDLGAARKGATSYGGSPNIMAAAQLAGEEMDLAVSIERDIVCQDLKVRFEDIGGLEDAKRAINEAVILPLLMPEFFVGLRKPWKGVLLYGPPGTGKTMLAKAVASCTENITFFNCSSATLTSKWRGESEKLLRALFQTARARVPSILFFDEIDSLLSQRGGAAEHEASRRFKSEFLIHMDGLLSDTGDQNGHLFVLATSNAPWDLDEALRRRLEKRIYIPLPEEAARHRMLEHFLKDIALEDVDLDQLAVNLDRYSGADVQLVCREASMIPMRRMVEGLSPSELVELRSQGKLSTDDCPSVSMADFDAAICRVQPSVSQSDTRRYLEWQKDFGSQ</sequence>
<dbReference type="PROSITE" id="PS00674">
    <property type="entry name" value="AAA"/>
    <property type="match status" value="1"/>
</dbReference>
<dbReference type="InterPro" id="IPR015415">
    <property type="entry name" value="Spast_Vps4_C"/>
</dbReference>
<dbReference type="SUPFAM" id="SSF52540">
    <property type="entry name" value="P-loop containing nucleoside triphosphate hydrolases"/>
    <property type="match status" value="1"/>
</dbReference>
<dbReference type="EMBL" id="CAMXCT020006787">
    <property type="protein sequence ID" value="CAL1173426.1"/>
    <property type="molecule type" value="Genomic_DNA"/>
</dbReference>
<dbReference type="InterPro" id="IPR027417">
    <property type="entry name" value="P-loop_NTPase"/>
</dbReference>
<dbReference type="Gene3D" id="1.10.8.60">
    <property type="match status" value="1"/>
</dbReference>
<evidence type="ECO:0000259" key="4">
    <source>
        <dbReference type="SMART" id="SM00382"/>
    </source>
</evidence>
<feature type="signal peptide" evidence="3">
    <location>
        <begin position="1"/>
        <end position="24"/>
    </location>
</feature>
<proteinExistence type="predicted"/>
<protein>
    <submittedName>
        <fullName evidence="6">Katanin p60 ATPase-containing subunit A1 (Katanin p60 subunit A1) (p60 katanin)</fullName>
    </submittedName>
</protein>
<dbReference type="InterPro" id="IPR029063">
    <property type="entry name" value="SAM-dependent_MTases_sf"/>
</dbReference>
<dbReference type="Gene3D" id="3.40.50.300">
    <property type="entry name" value="P-loop containing nucleotide triphosphate hydrolases"/>
    <property type="match status" value="1"/>
</dbReference>
<dbReference type="Pfam" id="PF17862">
    <property type="entry name" value="AAA_lid_3"/>
    <property type="match status" value="1"/>
</dbReference>
<comment type="caution">
    <text evidence="5">The sequence shown here is derived from an EMBL/GenBank/DDBJ whole genome shotgun (WGS) entry which is preliminary data.</text>
</comment>
<evidence type="ECO:0000313" key="5">
    <source>
        <dbReference type="EMBL" id="CAI4020051.1"/>
    </source>
</evidence>
<dbReference type="InterPro" id="IPR003960">
    <property type="entry name" value="ATPase_AAA_CS"/>
</dbReference>
<dbReference type="EMBL" id="CAMXCT010006787">
    <property type="protein sequence ID" value="CAI4020051.1"/>
    <property type="molecule type" value="Genomic_DNA"/>
</dbReference>
<keyword evidence="1" id="KW-0547">Nucleotide-binding</keyword>
<reference evidence="5" key="1">
    <citation type="submission" date="2022-10" db="EMBL/GenBank/DDBJ databases">
        <authorList>
            <person name="Chen Y."/>
            <person name="Dougan E. K."/>
            <person name="Chan C."/>
            <person name="Rhodes N."/>
            <person name="Thang M."/>
        </authorList>
    </citation>
    <scope>NUCLEOTIDE SEQUENCE</scope>
</reference>
<dbReference type="Gene3D" id="3.40.50.150">
    <property type="entry name" value="Vaccinia Virus protein VP39"/>
    <property type="match status" value="1"/>
</dbReference>
<keyword evidence="2" id="KW-0067">ATP-binding</keyword>
<dbReference type="InterPro" id="IPR003593">
    <property type="entry name" value="AAA+_ATPase"/>
</dbReference>
<dbReference type="SUPFAM" id="SSF51735">
    <property type="entry name" value="NAD(P)-binding Rossmann-fold domains"/>
    <property type="match status" value="1"/>
</dbReference>
<dbReference type="InterPro" id="IPR050304">
    <property type="entry name" value="MT-severing_AAA_ATPase"/>
</dbReference>
<dbReference type="Pfam" id="PF13679">
    <property type="entry name" value="Methyltransf_32"/>
    <property type="match status" value="1"/>
</dbReference>
<gene>
    <name evidence="5" type="ORF">C1SCF055_LOCUS44500</name>
</gene>
<dbReference type="Proteomes" id="UP001152797">
    <property type="component" value="Unassembled WGS sequence"/>
</dbReference>
<dbReference type="Pfam" id="PF09336">
    <property type="entry name" value="Vps4_C"/>
    <property type="match status" value="1"/>
</dbReference>
<evidence type="ECO:0000313" key="6">
    <source>
        <dbReference type="EMBL" id="CAL4807363.1"/>
    </source>
</evidence>
<feature type="chain" id="PRO_5043273248" evidence="3">
    <location>
        <begin position="25"/>
        <end position="1398"/>
    </location>
</feature>
<evidence type="ECO:0000256" key="2">
    <source>
        <dbReference type="ARBA" id="ARBA00022840"/>
    </source>
</evidence>
<dbReference type="EMBL" id="CAMXCT030006787">
    <property type="protein sequence ID" value="CAL4807363.1"/>
    <property type="molecule type" value="Genomic_DNA"/>
</dbReference>
<reference evidence="6 7" key="2">
    <citation type="submission" date="2024-05" db="EMBL/GenBank/DDBJ databases">
        <authorList>
            <person name="Chen Y."/>
            <person name="Shah S."/>
            <person name="Dougan E. K."/>
            <person name="Thang M."/>
            <person name="Chan C."/>
        </authorList>
    </citation>
    <scope>NUCLEOTIDE SEQUENCE [LARGE SCALE GENOMIC DNA]</scope>
</reference>
<organism evidence="5">
    <name type="scientific">Cladocopium goreaui</name>
    <dbReference type="NCBI Taxonomy" id="2562237"/>
    <lineage>
        <taxon>Eukaryota</taxon>
        <taxon>Sar</taxon>
        <taxon>Alveolata</taxon>
        <taxon>Dinophyceae</taxon>
        <taxon>Suessiales</taxon>
        <taxon>Symbiodiniaceae</taxon>
        <taxon>Cladocopium</taxon>
    </lineage>
</organism>
<dbReference type="GO" id="GO:0015630">
    <property type="term" value="C:microtubule cytoskeleton"/>
    <property type="evidence" value="ECO:0007669"/>
    <property type="project" value="TreeGrafter"/>
</dbReference>
<dbReference type="InterPro" id="IPR041569">
    <property type="entry name" value="AAA_lid_3"/>
</dbReference>
<dbReference type="CDD" id="cd02440">
    <property type="entry name" value="AdoMet_MTases"/>
    <property type="match status" value="1"/>
</dbReference>
<dbReference type="InterPro" id="IPR003959">
    <property type="entry name" value="ATPase_AAA_core"/>
</dbReference>
<evidence type="ECO:0000256" key="1">
    <source>
        <dbReference type="ARBA" id="ARBA00022741"/>
    </source>
</evidence>
<evidence type="ECO:0000313" key="7">
    <source>
        <dbReference type="Proteomes" id="UP001152797"/>
    </source>
</evidence>
<feature type="domain" description="AAA+ ATPase" evidence="4">
    <location>
        <begin position="1145"/>
        <end position="1286"/>
    </location>
</feature>
<dbReference type="Pfam" id="PF01370">
    <property type="entry name" value="Epimerase"/>
    <property type="match status" value="1"/>
</dbReference>
<dbReference type="GO" id="GO:0051013">
    <property type="term" value="P:microtubule severing"/>
    <property type="evidence" value="ECO:0007669"/>
    <property type="project" value="TreeGrafter"/>
</dbReference>
<dbReference type="Gene3D" id="3.40.50.720">
    <property type="entry name" value="NAD(P)-binding Rossmann-like Domain"/>
    <property type="match status" value="1"/>
</dbReference>
<dbReference type="PANTHER" id="PTHR23074">
    <property type="entry name" value="AAA DOMAIN-CONTAINING"/>
    <property type="match status" value="1"/>
</dbReference>